<dbReference type="Proteomes" id="UP000265431">
    <property type="component" value="Unassembled WGS sequence"/>
</dbReference>
<gene>
    <name evidence="2" type="ORF">D1224_16285</name>
</gene>
<evidence type="ECO:0000313" key="2">
    <source>
        <dbReference type="EMBL" id="RIJ20658.1"/>
    </source>
</evidence>
<keyword evidence="3" id="KW-1185">Reference proteome</keyword>
<accession>A0A399QP80</accession>
<feature type="signal peptide" evidence="1">
    <location>
        <begin position="1"/>
        <end position="22"/>
    </location>
</feature>
<name>A0A399QP80_9PROT</name>
<dbReference type="RefSeq" id="WP_119380974.1">
    <property type="nucleotide sequence ID" value="NZ_QWGB01000014.1"/>
</dbReference>
<keyword evidence="1" id="KW-0732">Signal</keyword>
<proteinExistence type="predicted"/>
<dbReference type="EMBL" id="QWGB01000014">
    <property type="protein sequence ID" value="RIJ20658.1"/>
    <property type="molecule type" value="Genomic_DNA"/>
</dbReference>
<evidence type="ECO:0000256" key="1">
    <source>
        <dbReference type="SAM" id="SignalP"/>
    </source>
</evidence>
<dbReference type="AlphaFoldDB" id="A0A399QP80"/>
<comment type="caution">
    <text evidence="2">The sequence shown here is derived from an EMBL/GenBank/DDBJ whole genome shotgun (WGS) entry which is preliminary data.</text>
</comment>
<feature type="chain" id="PRO_5017338502" description="Lipoprotein" evidence="1">
    <location>
        <begin position="23"/>
        <end position="211"/>
    </location>
</feature>
<evidence type="ECO:0008006" key="4">
    <source>
        <dbReference type="Google" id="ProtNLM"/>
    </source>
</evidence>
<dbReference type="PROSITE" id="PS51257">
    <property type="entry name" value="PROKAR_LIPOPROTEIN"/>
    <property type="match status" value="1"/>
</dbReference>
<evidence type="ECO:0000313" key="3">
    <source>
        <dbReference type="Proteomes" id="UP000265431"/>
    </source>
</evidence>
<reference evidence="2 3" key="1">
    <citation type="submission" date="2018-08" db="EMBL/GenBank/DDBJ databases">
        <title>Henriciella mobilis sp. nov., isolated from seawater.</title>
        <authorList>
            <person name="Cheng H."/>
            <person name="Wu Y.-H."/>
            <person name="Xu X.-W."/>
            <person name="Guo L.-L."/>
        </authorList>
    </citation>
    <scope>NUCLEOTIDE SEQUENCE [LARGE SCALE GENOMIC DNA]</scope>
    <source>
        <strain evidence="2 3">CCUG66934</strain>
    </source>
</reference>
<sequence>MTHRLLTTIAAGALAASLGACATNVSTPESVRGSGNAAAASESATSFEAVRAAVTFEDDPHMGTRTATGPEIRYLDPERNKWTDGYNIYHVRAFDIGRSGSDVTDFSDVQIRVRQSTQGDWPGYRAAYSQGEAFEVTRIDSDVDCIGLNCLKTELVGIDMTMPQLRELAERPVLTFKIVGQRNDMIVEIPQSYLRGFLAAVDEKSSADSSQ</sequence>
<protein>
    <recommendedName>
        <fullName evidence="4">Lipoprotein</fullName>
    </recommendedName>
</protein>
<organism evidence="2 3">
    <name type="scientific">Henriciella barbarensis</name>
    <dbReference type="NCBI Taxonomy" id="86342"/>
    <lineage>
        <taxon>Bacteria</taxon>
        <taxon>Pseudomonadati</taxon>
        <taxon>Pseudomonadota</taxon>
        <taxon>Alphaproteobacteria</taxon>
        <taxon>Hyphomonadales</taxon>
        <taxon>Hyphomonadaceae</taxon>
        <taxon>Henriciella</taxon>
    </lineage>
</organism>
<dbReference type="OrthoDB" id="8115132at2"/>